<dbReference type="EMBL" id="KL596658">
    <property type="protein sequence ID" value="KER30598.1"/>
    <property type="molecule type" value="Genomic_DNA"/>
</dbReference>
<keyword evidence="3" id="KW-1185">Reference proteome</keyword>
<dbReference type="KEGG" id="ovi:T265_02954"/>
<organism evidence="2 3">
    <name type="scientific">Opisthorchis viverrini</name>
    <name type="common">Southeast Asian liver fluke</name>
    <dbReference type="NCBI Taxonomy" id="6198"/>
    <lineage>
        <taxon>Eukaryota</taxon>
        <taxon>Metazoa</taxon>
        <taxon>Spiralia</taxon>
        <taxon>Lophotrochozoa</taxon>
        <taxon>Platyhelminthes</taxon>
        <taxon>Trematoda</taxon>
        <taxon>Digenea</taxon>
        <taxon>Opisthorchiida</taxon>
        <taxon>Opisthorchiata</taxon>
        <taxon>Opisthorchiidae</taxon>
        <taxon>Opisthorchis</taxon>
    </lineage>
</organism>
<protein>
    <recommendedName>
        <fullName evidence="1">Transcription factor CBF/NF-Y/archaeal histone domain-containing protein</fullName>
    </recommendedName>
</protein>
<name>A0A074ZT59_OPIVI</name>
<evidence type="ECO:0000313" key="3">
    <source>
        <dbReference type="Proteomes" id="UP000054324"/>
    </source>
</evidence>
<accession>A0A074ZT59</accession>
<sequence>MEEVMDLINAHGFSTMSFEYQVIMLKIERQCDHFRPEAKVTISKAVEEFVRKICKHSLKEFNKLQMKFLSVCAESTFY</sequence>
<dbReference type="Proteomes" id="UP000054324">
    <property type="component" value="Unassembled WGS sequence"/>
</dbReference>
<proteinExistence type="predicted"/>
<dbReference type="AlphaFoldDB" id="A0A074ZT59"/>
<feature type="domain" description="Transcription factor CBF/NF-Y/archaeal histone" evidence="1">
    <location>
        <begin position="35"/>
        <end position="70"/>
    </location>
</feature>
<reference evidence="2 3" key="1">
    <citation type="submission" date="2013-11" db="EMBL/GenBank/DDBJ databases">
        <title>Opisthorchis viverrini - life in the bile duct.</title>
        <authorList>
            <person name="Young N.D."/>
            <person name="Nagarajan N."/>
            <person name="Lin S.J."/>
            <person name="Korhonen P.K."/>
            <person name="Jex A.R."/>
            <person name="Hall R.S."/>
            <person name="Safavi-Hemami H."/>
            <person name="Kaewkong W."/>
            <person name="Bertrand D."/>
            <person name="Gao S."/>
            <person name="Seet Q."/>
            <person name="Wongkham S."/>
            <person name="Teh B.T."/>
            <person name="Wongkham C."/>
            <person name="Intapan P.M."/>
            <person name="Maleewong W."/>
            <person name="Yang X."/>
            <person name="Hu M."/>
            <person name="Wang Z."/>
            <person name="Hofmann A."/>
            <person name="Sternberg P.W."/>
            <person name="Tan P."/>
            <person name="Wang J."/>
            <person name="Gasser R.B."/>
        </authorList>
    </citation>
    <scope>NUCLEOTIDE SEQUENCE [LARGE SCALE GENOMIC DNA]</scope>
</reference>
<dbReference type="InterPro" id="IPR003958">
    <property type="entry name" value="CBFA_NFYB_domain"/>
</dbReference>
<dbReference type="CTD" id="20317142"/>
<dbReference type="RefSeq" id="XP_009165597.1">
    <property type="nucleotide sequence ID" value="XM_009167333.1"/>
</dbReference>
<evidence type="ECO:0000259" key="1">
    <source>
        <dbReference type="Pfam" id="PF00808"/>
    </source>
</evidence>
<dbReference type="GeneID" id="20317142"/>
<gene>
    <name evidence="2" type="ORF">T265_02954</name>
</gene>
<dbReference type="Pfam" id="PF00808">
    <property type="entry name" value="CBFD_NFYB_HMF"/>
    <property type="match status" value="1"/>
</dbReference>
<evidence type="ECO:0000313" key="2">
    <source>
        <dbReference type="EMBL" id="KER30598.1"/>
    </source>
</evidence>